<proteinExistence type="predicted"/>
<reference evidence="2 3" key="1">
    <citation type="journal article" date="2018" name="Genet. Mol. Biol.">
        <title>The genome sequence of Dyella jiangningensis FCAV SCS01 from a lignocellulose-decomposing microbial consortium metagenome reveals potential for biotechnological applications.</title>
        <authorList>
            <person name="Desiderato J.G."/>
            <person name="Alvarenga D.O."/>
            <person name="Constancio M.T.L."/>
            <person name="Alves L.M.C."/>
            <person name="Varani A.M."/>
        </authorList>
    </citation>
    <scope>NUCLEOTIDE SEQUENCE [LARGE SCALE GENOMIC DNA]</scope>
    <source>
        <strain evidence="2 3">FCAV SCS01</strain>
    </source>
</reference>
<dbReference type="Proteomes" id="UP000248926">
    <property type="component" value="Unassembled WGS sequence"/>
</dbReference>
<dbReference type="EMBL" id="NFZS01000001">
    <property type="protein sequence ID" value="RAO76768.1"/>
    <property type="molecule type" value="Genomic_DNA"/>
</dbReference>
<name>A0A328P3G1_9GAMM</name>
<comment type="caution">
    <text evidence="2">The sequence shown here is derived from an EMBL/GenBank/DDBJ whole genome shotgun (WGS) entry which is preliminary data.</text>
</comment>
<accession>A0A328P3G1</accession>
<evidence type="ECO:0000313" key="3">
    <source>
        <dbReference type="Proteomes" id="UP000248926"/>
    </source>
</evidence>
<evidence type="ECO:0000256" key="1">
    <source>
        <dbReference type="SAM" id="MobiDB-lite"/>
    </source>
</evidence>
<dbReference type="AlphaFoldDB" id="A0A328P3G1"/>
<organism evidence="2 3">
    <name type="scientific">Dyella jiangningensis</name>
    <dbReference type="NCBI Taxonomy" id="1379159"/>
    <lineage>
        <taxon>Bacteria</taxon>
        <taxon>Pseudomonadati</taxon>
        <taxon>Pseudomonadota</taxon>
        <taxon>Gammaproteobacteria</taxon>
        <taxon>Lysobacterales</taxon>
        <taxon>Rhodanobacteraceae</taxon>
        <taxon>Dyella</taxon>
    </lineage>
</organism>
<protein>
    <submittedName>
        <fullName evidence="2">Uncharacterized protein</fullName>
    </submittedName>
</protein>
<keyword evidence="3" id="KW-1185">Reference proteome</keyword>
<gene>
    <name evidence="2" type="ORF">CA260_02295</name>
</gene>
<sequence>MARDDFLADGTKMPGGSRAGLAQSSRLYRHKDRIATFILPQDQRGNLRKRAYHRVSKGFLNEIVLAIRGFAD</sequence>
<feature type="region of interest" description="Disordered" evidence="1">
    <location>
        <begin position="1"/>
        <end position="22"/>
    </location>
</feature>
<evidence type="ECO:0000313" key="2">
    <source>
        <dbReference type="EMBL" id="RAO76768.1"/>
    </source>
</evidence>